<dbReference type="PATRIC" id="fig|317.243.peg.1462"/>
<dbReference type="NCBIfam" id="NF047646">
    <property type="entry name" value="REP_Tyr_transpos"/>
    <property type="match status" value="1"/>
</dbReference>
<dbReference type="GO" id="GO:0043565">
    <property type="term" value="F:sequence-specific DNA binding"/>
    <property type="evidence" value="ECO:0007669"/>
    <property type="project" value="TreeGrafter"/>
</dbReference>
<dbReference type="OrthoDB" id="9791101at2"/>
<dbReference type="PANTHER" id="PTHR36966:SF1">
    <property type="entry name" value="REP-ASSOCIATED TYROSINE TRANSPOSASE"/>
    <property type="match status" value="1"/>
</dbReference>
<protein>
    <submittedName>
        <fullName evidence="2">Transposase</fullName>
    </submittedName>
</protein>
<dbReference type="InterPro" id="IPR002686">
    <property type="entry name" value="Transposase_17"/>
</dbReference>
<reference evidence="2 3" key="1">
    <citation type="submission" date="2015-07" db="EMBL/GenBank/DDBJ databases">
        <title>Draft genome sequence of a diazotrophic, plant growth-promoting rhizobacterium of the Pseudomonas syringae complex.</title>
        <authorList>
            <person name="Patten C.L."/>
            <person name="Jeong H."/>
        </authorList>
    </citation>
    <scope>NUCLEOTIDE SEQUENCE [LARGE SCALE GENOMIC DNA]</scope>
    <source>
        <strain evidence="2 3">GR12-2</strain>
    </source>
</reference>
<dbReference type="AlphaFoldDB" id="A0A1C7ZCZ5"/>
<dbReference type="Pfam" id="PF01797">
    <property type="entry name" value="Y1_Tnp"/>
    <property type="match status" value="1"/>
</dbReference>
<dbReference type="SUPFAM" id="SSF143422">
    <property type="entry name" value="Transposase IS200-like"/>
    <property type="match status" value="1"/>
</dbReference>
<dbReference type="InterPro" id="IPR036515">
    <property type="entry name" value="Transposase_17_sf"/>
</dbReference>
<evidence type="ECO:0000259" key="1">
    <source>
        <dbReference type="SMART" id="SM01321"/>
    </source>
</evidence>
<dbReference type="RefSeq" id="WP_065831367.1">
    <property type="nucleotide sequence ID" value="NZ_LGSI01000003.1"/>
</dbReference>
<dbReference type="EMBL" id="LGSI01000003">
    <property type="protein sequence ID" value="OCR26996.1"/>
    <property type="molecule type" value="Genomic_DNA"/>
</dbReference>
<evidence type="ECO:0000313" key="3">
    <source>
        <dbReference type="Proteomes" id="UP000093104"/>
    </source>
</evidence>
<dbReference type="InterPro" id="IPR052715">
    <property type="entry name" value="RAYT_transposase"/>
</dbReference>
<organism evidence="2 3">
    <name type="scientific">Pseudomonas syringae</name>
    <dbReference type="NCBI Taxonomy" id="317"/>
    <lineage>
        <taxon>Bacteria</taxon>
        <taxon>Pseudomonadati</taxon>
        <taxon>Pseudomonadota</taxon>
        <taxon>Gammaproteobacteria</taxon>
        <taxon>Pseudomonadales</taxon>
        <taxon>Pseudomonadaceae</taxon>
        <taxon>Pseudomonas</taxon>
    </lineage>
</organism>
<proteinExistence type="predicted"/>
<gene>
    <name evidence="2" type="ORF">AFK24_00445</name>
</gene>
<dbReference type="Gene3D" id="3.30.70.1290">
    <property type="entry name" value="Transposase IS200-like"/>
    <property type="match status" value="1"/>
</dbReference>
<sequence length="152" mass="17565">MQNQERGRLLRVGRFSMPGHAYLVTCVVKDRQPVFKDFHLGRSVVREMRCLHDSGVVNSLAWVVMPDHLHWLFELRSGSLATLMQLLKGRSAYRINKAFGSKTIEWQKGYYDHAVRAEKDLEVMARYVIANPIRAGLVTCEGEYPLWDSVWT</sequence>
<dbReference type="PANTHER" id="PTHR36966">
    <property type="entry name" value="REP-ASSOCIATED TYROSINE TRANSPOSASE"/>
    <property type="match status" value="1"/>
</dbReference>
<name>A0A1C7ZCZ5_PSESX</name>
<comment type="caution">
    <text evidence="2">The sequence shown here is derived from an EMBL/GenBank/DDBJ whole genome shotgun (WGS) entry which is preliminary data.</text>
</comment>
<dbReference type="GO" id="GO:0004803">
    <property type="term" value="F:transposase activity"/>
    <property type="evidence" value="ECO:0007669"/>
    <property type="project" value="InterPro"/>
</dbReference>
<dbReference type="SMART" id="SM01321">
    <property type="entry name" value="Y1_Tnp"/>
    <property type="match status" value="1"/>
</dbReference>
<feature type="domain" description="Transposase IS200-like" evidence="1">
    <location>
        <begin position="17"/>
        <end position="131"/>
    </location>
</feature>
<dbReference type="GO" id="GO:0006313">
    <property type="term" value="P:DNA transposition"/>
    <property type="evidence" value="ECO:0007669"/>
    <property type="project" value="InterPro"/>
</dbReference>
<evidence type="ECO:0000313" key="2">
    <source>
        <dbReference type="EMBL" id="OCR26996.1"/>
    </source>
</evidence>
<accession>A0A1C7ZCZ5</accession>
<dbReference type="Proteomes" id="UP000093104">
    <property type="component" value="Unassembled WGS sequence"/>
</dbReference>